<organism evidence="1 2">
    <name type="scientific">Sulfitobacter undariae</name>
    <dbReference type="NCBI Taxonomy" id="1563671"/>
    <lineage>
        <taxon>Bacteria</taxon>
        <taxon>Pseudomonadati</taxon>
        <taxon>Pseudomonadota</taxon>
        <taxon>Alphaproteobacteria</taxon>
        <taxon>Rhodobacterales</taxon>
        <taxon>Roseobacteraceae</taxon>
        <taxon>Sulfitobacter</taxon>
    </lineage>
</organism>
<proteinExistence type="predicted"/>
<accession>A0A7W6E5B6</accession>
<evidence type="ECO:0000313" key="1">
    <source>
        <dbReference type="EMBL" id="MBB3993761.1"/>
    </source>
</evidence>
<comment type="caution">
    <text evidence="1">The sequence shown here is derived from an EMBL/GenBank/DDBJ whole genome shotgun (WGS) entry which is preliminary data.</text>
</comment>
<name>A0A7W6E5B6_9RHOB</name>
<dbReference type="EMBL" id="JACIEI010000003">
    <property type="protein sequence ID" value="MBB3993761.1"/>
    <property type="molecule type" value="Genomic_DNA"/>
</dbReference>
<keyword evidence="2" id="KW-1185">Reference proteome</keyword>
<reference evidence="1 2" key="1">
    <citation type="submission" date="2020-08" db="EMBL/GenBank/DDBJ databases">
        <title>Genomic Encyclopedia of Type Strains, Phase IV (KMG-IV): sequencing the most valuable type-strain genomes for metagenomic binning, comparative biology and taxonomic classification.</title>
        <authorList>
            <person name="Goeker M."/>
        </authorList>
    </citation>
    <scope>NUCLEOTIDE SEQUENCE [LARGE SCALE GENOMIC DNA]</scope>
    <source>
        <strain evidence="1 2">DSM 102234</strain>
    </source>
</reference>
<evidence type="ECO:0000313" key="2">
    <source>
        <dbReference type="Proteomes" id="UP000530268"/>
    </source>
</evidence>
<protein>
    <submittedName>
        <fullName evidence="1">Uncharacterized protein</fullName>
    </submittedName>
</protein>
<sequence>MDIRAIYELKRQGFLIGYTQNPERFDDALAFAYENRLAPVFHEVILRETHGEDPFKDAYAVSAEFMNEVLDYIDERWRDKKFDELGFYDLESHFGGHHAKRIELIHTIEYARITGRFDDDLYNAVESNAPSEANSIDSTFSANDVNFN</sequence>
<dbReference type="AlphaFoldDB" id="A0A7W6E5B6"/>
<dbReference type="Proteomes" id="UP000530268">
    <property type="component" value="Unassembled WGS sequence"/>
</dbReference>
<gene>
    <name evidence="1" type="ORF">GGR95_001392</name>
</gene>